<reference evidence="1 2" key="1">
    <citation type="submission" date="2019-09" db="EMBL/GenBank/DDBJ databases">
        <authorList>
            <person name="Chandra G."/>
            <person name="Truman W A."/>
        </authorList>
    </citation>
    <scope>NUCLEOTIDE SEQUENCE [LARGE SCALE GENOMIC DNA]</scope>
    <source>
        <strain evidence="1">PS723</strain>
    </source>
</reference>
<protein>
    <submittedName>
        <fullName evidence="1">Uncharacterized protein</fullName>
    </submittedName>
</protein>
<name>A0A5E7F5L9_PSEFL</name>
<dbReference type="Proteomes" id="UP000379480">
    <property type="component" value="Unassembled WGS sequence"/>
</dbReference>
<proteinExistence type="predicted"/>
<evidence type="ECO:0000313" key="2">
    <source>
        <dbReference type="Proteomes" id="UP000379480"/>
    </source>
</evidence>
<gene>
    <name evidence="1" type="ORF">PS723_05232</name>
</gene>
<dbReference type="RefSeq" id="WP_224795752.1">
    <property type="nucleotide sequence ID" value="NZ_CABVHY010000032.1"/>
</dbReference>
<organism evidence="1 2">
    <name type="scientific">Pseudomonas fluorescens</name>
    <dbReference type="NCBI Taxonomy" id="294"/>
    <lineage>
        <taxon>Bacteria</taxon>
        <taxon>Pseudomonadati</taxon>
        <taxon>Pseudomonadota</taxon>
        <taxon>Gammaproteobacteria</taxon>
        <taxon>Pseudomonadales</taxon>
        <taxon>Pseudomonadaceae</taxon>
        <taxon>Pseudomonas</taxon>
    </lineage>
</organism>
<dbReference type="AlphaFoldDB" id="A0A5E7F5L9"/>
<sequence>MALSSDRERVVLIRYIERYSPGCGQWVEYSHSVPISEFTQWIMANGELKIEDSEGRPGT</sequence>
<accession>A0A5E7F5L9</accession>
<dbReference type="EMBL" id="CABVHY010000032">
    <property type="protein sequence ID" value="VVO34072.1"/>
    <property type="molecule type" value="Genomic_DNA"/>
</dbReference>
<evidence type="ECO:0000313" key="1">
    <source>
        <dbReference type="EMBL" id="VVO34072.1"/>
    </source>
</evidence>